<sequence length="74" mass="8135">MTSSENDLSRLPELTEIEKRCLELAANGRTPADIVLETDIAMPRVTEAMRSAIDKLGTRNITAAIIRAARLNLI</sequence>
<name>A0ABT1RGS1_9HYPH</name>
<reference evidence="2" key="1">
    <citation type="submission" date="2021-07" db="EMBL/GenBank/DDBJ databases">
        <title>Shinella sp. nov., a novel member of the genus Shinella from water.</title>
        <authorList>
            <person name="Deng Y."/>
        </authorList>
    </citation>
    <scope>NUCLEOTIDE SEQUENCE</scope>
    <source>
        <strain evidence="2">CPCC 100929</strain>
    </source>
</reference>
<comment type="caution">
    <text evidence="2">The sequence shown here is derived from an EMBL/GenBank/DDBJ whole genome shotgun (WGS) entry which is preliminary data.</text>
</comment>
<dbReference type="InterPro" id="IPR016032">
    <property type="entry name" value="Sig_transdc_resp-reg_C-effctor"/>
</dbReference>
<keyword evidence="3" id="KW-1185">Reference proteome</keyword>
<feature type="domain" description="HTH luxR-type" evidence="1">
    <location>
        <begin position="11"/>
        <end position="68"/>
    </location>
</feature>
<dbReference type="RefSeq" id="WP_256120982.1">
    <property type="nucleotide sequence ID" value="NZ_WHSB02000019.1"/>
</dbReference>
<dbReference type="EMBL" id="WHSB02000019">
    <property type="protein sequence ID" value="MCQ4634387.1"/>
    <property type="molecule type" value="Genomic_DNA"/>
</dbReference>
<dbReference type="InterPro" id="IPR000792">
    <property type="entry name" value="Tscrpt_reg_LuxR_C"/>
</dbReference>
<evidence type="ECO:0000313" key="3">
    <source>
        <dbReference type="Proteomes" id="UP000996601"/>
    </source>
</evidence>
<dbReference type="SUPFAM" id="SSF46894">
    <property type="entry name" value="C-terminal effector domain of the bipartite response regulators"/>
    <property type="match status" value="1"/>
</dbReference>
<dbReference type="InterPro" id="IPR036388">
    <property type="entry name" value="WH-like_DNA-bd_sf"/>
</dbReference>
<gene>
    <name evidence="2" type="ORF">GB927_030425</name>
</gene>
<evidence type="ECO:0000313" key="2">
    <source>
        <dbReference type="EMBL" id="MCQ4634387.1"/>
    </source>
</evidence>
<dbReference type="SMART" id="SM00421">
    <property type="entry name" value="HTH_LUXR"/>
    <property type="match status" value="1"/>
</dbReference>
<proteinExistence type="predicted"/>
<accession>A0ABT1RGS1</accession>
<dbReference type="Gene3D" id="1.10.10.10">
    <property type="entry name" value="Winged helix-like DNA-binding domain superfamily/Winged helix DNA-binding domain"/>
    <property type="match status" value="1"/>
</dbReference>
<organism evidence="2 3">
    <name type="scientific">Shinella lacus</name>
    <dbReference type="NCBI Taxonomy" id="2654216"/>
    <lineage>
        <taxon>Bacteria</taxon>
        <taxon>Pseudomonadati</taxon>
        <taxon>Pseudomonadota</taxon>
        <taxon>Alphaproteobacteria</taxon>
        <taxon>Hyphomicrobiales</taxon>
        <taxon>Rhizobiaceae</taxon>
        <taxon>Shinella</taxon>
    </lineage>
</organism>
<evidence type="ECO:0000259" key="1">
    <source>
        <dbReference type="SMART" id="SM00421"/>
    </source>
</evidence>
<protein>
    <submittedName>
        <fullName evidence="2">Transcriptional regulator</fullName>
    </submittedName>
</protein>
<dbReference type="Proteomes" id="UP000996601">
    <property type="component" value="Unassembled WGS sequence"/>
</dbReference>